<dbReference type="InParanoid" id="A0A1Q3BQJ9"/>
<protein>
    <recommendedName>
        <fullName evidence="5">WPP domain-associated protein</fullName>
    </recommendedName>
</protein>
<organism evidence="3 4">
    <name type="scientific">Cephalotus follicularis</name>
    <name type="common">Albany pitcher plant</name>
    <dbReference type="NCBI Taxonomy" id="3775"/>
    <lineage>
        <taxon>Eukaryota</taxon>
        <taxon>Viridiplantae</taxon>
        <taxon>Streptophyta</taxon>
        <taxon>Embryophyta</taxon>
        <taxon>Tracheophyta</taxon>
        <taxon>Spermatophyta</taxon>
        <taxon>Magnoliopsida</taxon>
        <taxon>eudicotyledons</taxon>
        <taxon>Gunneridae</taxon>
        <taxon>Pentapetalae</taxon>
        <taxon>rosids</taxon>
        <taxon>fabids</taxon>
        <taxon>Oxalidales</taxon>
        <taxon>Cephalotaceae</taxon>
        <taxon>Cephalotus</taxon>
    </lineage>
</organism>
<proteinExistence type="predicted"/>
<evidence type="ECO:0000313" key="4">
    <source>
        <dbReference type="Proteomes" id="UP000187406"/>
    </source>
</evidence>
<evidence type="ECO:0008006" key="5">
    <source>
        <dbReference type="Google" id="ProtNLM"/>
    </source>
</evidence>
<dbReference type="STRING" id="3775.A0A1Q3BQJ9"/>
<dbReference type="PANTHER" id="PTHR33883">
    <property type="entry name" value="WPP DOMAIN-ASSOCIATED PROTEIN"/>
    <property type="match status" value="1"/>
</dbReference>
<keyword evidence="1" id="KW-0175">Coiled coil</keyword>
<dbReference type="AlphaFoldDB" id="A0A1Q3BQJ9"/>
<feature type="coiled-coil region" evidence="1">
    <location>
        <begin position="84"/>
        <end position="146"/>
    </location>
</feature>
<name>A0A1Q3BQJ9_CEPFO</name>
<gene>
    <name evidence="3" type="ORF">CFOL_v3_13472</name>
</gene>
<dbReference type="OrthoDB" id="1868826at2759"/>
<dbReference type="Proteomes" id="UP000187406">
    <property type="component" value="Unassembled WGS sequence"/>
</dbReference>
<dbReference type="PANTHER" id="PTHR33883:SF7">
    <property type="entry name" value="OS04G0521600 PROTEIN"/>
    <property type="match status" value="1"/>
</dbReference>
<sequence>MDEIFGEMDGRLRASVTDSTMMCIVHYAMDKAHEKVKSKEGVIERLNEISKFYELAVMQLEGCLKLVQEETDGYILESSHGDLLADLKEIRDRLQGRLKESELAISEKDRELMERLENDLKLRQALELQERELVSLRANLELEKMKTEGVEDFVLSNHVSTDEDRDGEFFELKNTVDQQVLNIKLKLEPDYKSVDEGKLQSVDNIKIDQMGSDIDVLKQTLDLAFVKMQNAIFLSELGPIEQQWRWTIERDAIAITIKGFMKDFQENFKAEMRKQEKKISDGLSEQFSDLIIEITCLRNQLESLCNLNDFQVKNTKDSESLASVPETDVRKRGKSLSEGDSNGNSNSSFNVRDDEAEDDGHYVAKMIKNHESIIRRKSEEMNFLQREFLHAKVCSSFRREKEPVSLKTRIQEVITRLDNIINWNANMGEVFSDHRGIYEEDSSGPKGHKFDLRDREISSIEGLQDVWKRVNENPVSSAANKDLQNEIRMLKQEKDDAELQNMITEDIYFTVFKGLIDEFYDQFRTSDLESLKREGMHEGALKDMFDDSDENIESNKTETKTGEEMHQPVFSEVMNDFALADSLDCGSDCNKDLTSSTKLLGSLEGALRDNVCTIFFQEMYKEWSESIERYNDDNVVKEEISWIVLHEAIKDILNSANDTLGKLQEVRFSDNLMCGLRFDNEAFEENSLKMDVILAFFREVVKEWTMKIDAYHFESLIREEIHRFVIIQAVKEACTMSGEAEAQTQHEISEDKLHTNRQSSGVENLFQTIETLLKCFKAEEDLILTASSEIKEHNAHLDLVGLELEEFDENKIFQELLTGEKNTSNSVNSKLEKALQQLVMSEAVLSEFVSSLGIAVGNPQRVPQRMMHITDIIDEKQSFTWQEINNEELKSCPSDSVLNPILEFSQVLVNFEHTAHPELQMNIFRLEKMKSDLDPLVELVASLRAKESLYQKAFIRRCQNLRKAENEVDLLGDQVNVLLSLLEKIYMKLYHHSSGLQKYFEVSKILKLIKKELTGEVDAS</sequence>
<keyword evidence="4" id="KW-1185">Reference proteome</keyword>
<evidence type="ECO:0000256" key="2">
    <source>
        <dbReference type="SAM" id="MobiDB-lite"/>
    </source>
</evidence>
<feature type="compositionally biased region" description="Low complexity" evidence="2">
    <location>
        <begin position="336"/>
        <end position="350"/>
    </location>
</feature>
<evidence type="ECO:0000313" key="3">
    <source>
        <dbReference type="EMBL" id="GAV69973.1"/>
    </source>
</evidence>
<dbReference type="InterPro" id="IPR037490">
    <property type="entry name" value="WAP"/>
</dbReference>
<comment type="caution">
    <text evidence="3">The sequence shown here is derived from an EMBL/GenBank/DDBJ whole genome shotgun (WGS) entry which is preliminary data.</text>
</comment>
<dbReference type="EMBL" id="BDDD01000764">
    <property type="protein sequence ID" value="GAV69973.1"/>
    <property type="molecule type" value="Genomic_DNA"/>
</dbReference>
<reference evidence="4" key="1">
    <citation type="submission" date="2016-04" db="EMBL/GenBank/DDBJ databases">
        <title>Cephalotus genome sequencing.</title>
        <authorList>
            <person name="Fukushima K."/>
            <person name="Hasebe M."/>
            <person name="Fang X."/>
        </authorList>
    </citation>
    <scope>NUCLEOTIDE SEQUENCE [LARGE SCALE GENOMIC DNA]</scope>
    <source>
        <strain evidence="4">cv. St1</strain>
    </source>
</reference>
<evidence type="ECO:0000256" key="1">
    <source>
        <dbReference type="SAM" id="Coils"/>
    </source>
</evidence>
<accession>A0A1Q3BQJ9</accession>
<feature type="region of interest" description="Disordered" evidence="2">
    <location>
        <begin position="318"/>
        <end position="355"/>
    </location>
</feature>